<comment type="caution">
    <text evidence="2">The sequence shown here is derived from an EMBL/GenBank/DDBJ whole genome shotgun (WGS) entry which is preliminary data.</text>
</comment>
<keyword evidence="3" id="KW-1185">Reference proteome</keyword>
<dbReference type="EMBL" id="VXIV02002948">
    <property type="protein sequence ID" value="KAF6021853.1"/>
    <property type="molecule type" value="Genomic_DNA"/>
</dbReference>
<dbReference type="Proteomes" id="UP000593567">
    <property type="component" value="Unassembled WGS sequence"/>
</dbReference>
<feature type="compositionally biased region" description="Acidic residues" evidence="1">
    <location>
        <begin position="179"/>
        <end position="189"/>
    </location>
</feature>
<sequence length="313" mass="35692">MTWSQLAPYHVHSATEPHGRHFGAIGTKRAITKLTPSLDHNGNSSVEGQYTQMSTGSGYSLFGETALHPHIPFQQYQSWKYPNFDTAPSAMTQQEWCQQVPSTQQLPAAPSMINHPQHYAPPPPEYPMNSGNEPLQHLNQLNTATNDNLPFDDLTRALTRLNVSPTPSSPPSTWSDPDLASEDSDEEETGVSTSHPNKFPVEIEYHNNPHCSYRRQLKRSGPKVKQQTVTVYDPLTLQNKQHTEHIKYYKKDLVRMCRCGRYSQMDGALTHGRNNDCDGYEIHYSQKCKWKAFDDFRTGQRVLIRLCKCYKPF</sequence>
<evidence type="ECO:0000256" key="1">
    <source>
        <dbReference type="SAM" id="MobiDB-lite"/>
    </source>
</evidence>
<dbReference type="AlphaFoldDB" id="A0A7J7J6T7"/>
<organism evidence="2 3">
    <name type="scientific">Bugula neritina</name>
    <name type="common">Brown bryozoan</name>
    <name type="synonym">Sertularia neritina</name>
    <dbReference type="NCBI Taxonomy" id="10212"/>
    <lineage>
        <taxon>Eukaryota</taxon>
        <taxon>Metazoa</taxon>
        <taxon>Spiralia</taxon>
        <taxon>Lophotrochozoa</taxon>
        <taxon>Bryozoa</taxon>
        <taxon>Gymnolaemata</taxon>
        <taxon>Cheilostomatida</taxon>
        <taxon>Flustrina</taxon>
        <taxon>Buguloidea</taxon>
        <taxon>Bugulidae</taxon>
        <taxon>Bugula</taxon>
    </lineage>
</organism>
<evidence type="ECO:0000313" key="2">
    <source>
        <dbReference type="EMBL" id="KAF6021853.1"/>
    </source>
</evidence>
<evidence type="ECO:0000313" key="3">
    <source>
        <dbReference type="Proteomes" id="UP000593567"/>
    </source>
</evidence>
<gene>
    <name evidence="2" type="ORF">EB796_019838</name>
</gene>
<proteinExistence type="predicted"/>
<protein>
    <submittedName>
        <fullName evidence="2">Uncharacterized protein</fullName>
    </submittedName>
</protein>
<accession>A0A7J7J6T7</accession>
<name>A0A7J7J6T7_BUGNE</name>
<reference evidence="2" key="1">
    <citation type="submission" date="2020-06" db="EMBL/GenBank/DDBJ databases">
        <title>Draft genome of Bugula neritina, a colonial animal packing powerful symbionts and potential medicines.</title>
        <authorList>
            <person name="Rayko M."/>
        </authorList>
    </citation>
    <scope>NUCLEOTIDE SEQUENCE [LARGE SCALE GENOMIC DNA]</scope>
    <source>
        <strain evidence="2">Kwan_BN1</strain>
    </source>
</reference>
<feature type="region of interest" description="Disordered" evidence="1">
    <location>
        <begin position="161"/>
        <end position="203"/>
    </location>
</feature>